<evidence type="ECO:0000313" key="1">
    <source>
        <dbReference type="EMBL" id="VAW19380.1"/>
    </source>
</evidence>
<protein>
    <submittedName>
        <fullName evidence="1">Uncharacterized protein</fullName>
    </submittedName>
</protein>
<dbReference type="AlphaFoldDB" id="A0A3B0TRN8"/>
<sequence length="44" mass="4902">MFKSLLSERIGSIIEAKLIIERSGNRKRTNVTGFWLAPTVTGLP</sequence>
<accession>A0A3B0TRN8</accession>
<proteinExistence type="predicted"/>
<reference evidence="1" key="1">
    <citation type="submission" date="2018-06" db="EMBL/GenBank/DDBJ databases">
        <authorList>
            <person name="Zhirakovskaya E."/>
        </authorList>
    </citation>
    <scope>NUCLEOTIDE SEQUENCE</scope>
</reference>
<gene>
    <name evidence="1" type="ORF">MNBD_ALPHA11-2012</name>
</gene>
<name>A0A3B0TRN8_9ZZZZ</name>
<dbReference type="EMBL" id="UOEQ01000215">
    <property type="protein sequence ID" value="VAW19380.1"/>
    <property type="molecule type" value="Genomic_DNA"/>
</dbReference>
<organism evidence="1">
    <name type="scientific">hydrothermal vent metagenome</name>
    <dbReference type="NCBI Taxonomy" id="652676"/>
    <lineage>
        <taxon>unclassified sequences</taxon>
        <taxon>metagenomes</taxon>
        <taxon>ecological metagenomes</taxon>
    </lineage>
</organism>